<feature type="region of interest" description="Disordered" evidence="1">
    <location>
        <begin position="429"/>
        <end position="471"/>
    </location>
</feature>
<dbReference type="Proteomes" id="UP001642464">
    <property type="component" value="Unassembled WGS sequence"/>
</dbReference>
<protein>
    <submittedName>
        <fullName evidence="2">Novobiocin biosynthesis protein H</fullName>
    </submittedName>
</protein>
<reference evidence="2 3" key="1">
    <citation type="submission" date="2024-02" db="EMBL/GenBank/DDBJ databases">
        <authorList>
            <person name="Chen Y."/>
            <person name="Shah S."/>
            <person name="Dougan E. K."/>
            <person name="Thang M."/>
            <person name="Chan C."/>
        </authorList>
    </citation>
    <scope>NUCLEOTIDE SEQUENCE [LARGE SCALE GENOMIC DNA]</scope>
</reference>
<sequence length="546" mass="60439">MVPKKTATEIQLDTDRRATEDPRDPRSKAATWRCFGHHSPGNAQSNKWGVRFNCHTCGLRLNYTPKVGAPATHTASVNPGLEQLHALLPDEMNPTEDLVRGAIDMVVAQEHLQTMHGRRISVKARGDQEQGEPRLYPGQDGREDDAKGKSEELSEESRFRCLCGKGRSSVTSFKPELVSCGHRGPGFHAMDYLTLAANTPIPDQPDVEGISLLPGERLDEEESKKDLREGKKLPLHAWQRVMDMIHQIDGDLRQCMASVIFDDKPLELLVNFKRYETLSRNNGVDPKGLIHALDFINDVLELEPTAEACVNALSGLELTKLQNSLRKVVLQEDDTALPLENGKTTPLEKGEVKQEVAGSKKKKLKMTPSDVSMDSHGFPAMLKSPKEDKANEGKGAGPSRLLKKRVGQAQQIAEVEADPGLRSKLGLERKKMSRPAAVKEKKTATASLKRPATFATGTKKETTISPLEGPGPWVKLQKVTGSRPERSYVLGSKVATLPPKPIVEVTQKMSKKYSWVLDRIIDSLGKENLSKEEARELRAKLCKQYP</sequence>
<feature type="region of interest" description="Disordered" evidence="1">
    <location>
        <begin position="339"/>
        <end position="399"/>
    </location>
</feature>
<evidence type="ECO:0000256" key="1">
    <source>
        <dbReference type="SAM" id="MobiDB-lite"/>
    </source>
</evidence>
<comment type="caution">
    <text evidence="2">The sequence shown here is derived from an EMBL/GenBank/DDBJ whole genome shotgun (WGS) entry which is preliminary data.</text>
</comment>
<gene>
    <name evidence="2" type="ORF">SCF082_LOCUS4724</name>
</gene>
<keyword evidence="3" id="KW-1185">Reference proteome</keyword>
<evidence type="ECO:0000313" key="2">
    <source>
        <dbReference type="EMBL" id="CAK8996293.1"/>
    </source>
</evidence>
<proteinExistence type="predicted"/>
<feature type="region of interest" description="Disordered" evidence="1">
    <location>
        <begin position="120"/>
        <end position="153"/>
    </location>
</feature>
<name>A0ABP0I1Z8_9DINO</name>
<feature type="region of interest" description="Disordered" evidence="1">
    <location>
        <begin position="1"/>
        <end position="26"/>
    </location>
</feature>
<dbReference type="EMBL" id="CAXAMM010002476">
    <property type="protein sequence ID" value="CAK8996293.1"/>
    <property type="molecule type" value="Genomic_DNA"/>
</dbReference>
<feature type="compositionally biased region" description="Basic and acidic residues" evidence="1">
    <location>
        <begin position="140"/>
        <end position="153"/>
    </location>
</feature>
<organism evidence="2 3">
    <name type="scientific">Durusdinium trenchii</name>
    <dbReference type="NCBI Taxonomy" id="1381693"/>
    <lineage>
        <taxon>Eukaryota</taxon>
        <taxon>Sar</taxon>
        <taxon>Alveolata</taxon>
        <taxon>Dinophyceae</taxon>
        <taxon>Suessiales</taxon>
        <taxon>Symbiodiniaceae</taxon>
        <taxon>Durusdinium</taxon>
    </lineage>
</organism>
<accession>A0ABP0I1Z8</accession>
<feature type="compositionally biased region" description="Basic and acidic residues" evidence="1">
    <location>
        <begin position="13"/>
        <end position="26"/>
    </location>
</feature>
<evidence type="ECO:0000313" key="3">
    <source>
        <dbReference type="Proteomes" id="UP001642464"/>
    </source>
</evidence>